<dbReference type="Gene3D" id="3.50.50.60">
    <property type="entry name" value="FAD/NAD(P)-binding domain"/>
    <property type="match status" value="2"/>
</dbReference>
<dbReference type="Pfam" id="PF13237">
    <property type="entry name" value="Fer4_10"/>
    <property type="match status" value="1"/>
</dbReference>
<keyword evidence="2" id="KW-0560">Oxidoreductase</keyword>
<dbReference type="GO" id="GO:0016491">
    <property type="term" value="F:oxidoreductase activity"/>
    <property type="evidence" value="ECO:0007669"/>
    <property type="project" value="UniProtKB-KW"/>
</dbReference>
<dbReference type="Pfam" id="PF13738">
    <property type="entry name" value="Pyr_redox_3"/>
    <property type="match status" value="1"/>
</dbReference>
<evidence type="ECO:0000256" key="1">
    <source>
        <dbReference type="ARBA" id="ARBA00022630"/>
    </source>
</evidence>
<reference evidence="5" key="1">
    <citation type="journal article" date="2014" name="Int. J. Syst. Evol. Microbiol.">
        <title>Complete genome sequence of Corynebacterium casei LMG S-19264T (=DSM 44701T), isolated from a smear-ripened cheese.</title>
        <authorList>
            <consortium name="US DOE Joint Genome Institute (JGI-PGF)"/>
            <person name="Walter F."/>
            <person name="Albersmeier A."/>
            <person name="Kalinowski J."/>
            <person name="Ruckert C."/>
        </authorList>
    </citation>
    <scope>NUCLEOTIDE SEQUENCE</scope>
    <source>
        <strain evidence="5">JCM 12862</strain>
    </source>
</reference>
<dbReference type="SUPFAM" id="SSF54862">
    <property type="entry name" value="4Fe-4S ferredoxins"/>
    <property type="match status" value="1"/>
</dbReference>
<dbReference type="PRINTS" id="PR00469">
    <property type="entry name" value="PNDRDTASEII"/>
</dbReference>
<keyword evidence="3" id="KW-0472">Membrane</keyword>
<dbReference type="PANTHER" id="PTHR48105">
    <property type="entry name" value="THIOREDOXIN REDUCTASE 1-RELATED-RELATED"/>
    <property type="match status" value="1"/>
</dbReference>
<comment type="caution">
    <text evidence="5">The sequence shown here is derived from an EMBL/GenBank/DDBJ whole genome shotgun (WGS) entry which is preliminary data.</text>
</comment>
<gene>
    <name evidence="5" type="ORF">GCM10007962_20020</name>
</gene>
<evidence type="ECO:0000259" key="4">
    <source>
        <dbReference type="PROSITE" id="PS51379"/>
    </source>
</evidence>
<evidence type="ECO:0000256" key="2">
    <source>
        <dbReference type="ARBA" id="ARBA00023002"/>
    </source>
</evidence>
<name>A0A8J3BJ19_9FLAO</name>
<keyword evidence="3" id="KW-0812">Transmembrane</keyword>
<protein>
    <recommendedName>
        <fullName evidence="4">4Fe-4S ferredoxin-type domain-containing protein</fullName>
    </recommendedName>
</protein>
<evidence type="ECO:0000256" key="3">
    <source>
        <dbReference type="SAM" id="Phobius"/>
    </source>
</evidence>
<dbReference type="PRINTS" id="PR00368">
    <property type="entry name" value="FADPNR"/>
</dbReference>
<dbReference type="InterPro" id="IPR050097">
    <property type="entry name" value="Ferredoxin-NADP_redctase_2"/>
</dbReference>
<dbReference type="InterPro" id="IPR017896">
    <property type="entry name" value="4Fe4S_Fe-S-bd"/>
</dbReference>
<evidence type="ECO:0000313" key="6">
    <source>
        <dbReference type="Proteomes" id="UP000612329"/>
    </source>
</evidence>
<proteinExistence type="predicted"/>
<reference evidence="5" key="2">
    <citation type="submission" date="2020-09" db="EMBL/GenBank/DDBJ databases">
        <authorList>
            <person name="Sun Q."/>
            <person name="Ohkuma M."/>
        </authorList>
    </citation>
    <scope>NUCLEOTIDE SEQUENCE</scope>
    <source>
        <strain evidence="5">JCM 12862</strain>
    </source>
</reference>
<sequence>MEDEVFLEQVIVYGVVFLLCAIVVFFYTRKKRVKSKDIEKKVTVAKQEGLFEPVSLYPHIDLKSCIGSAACVADCPEKDILGIVDGVATVINTANCIGHGACFHACPVEAISLRIGTETRGVDLPHINQNFETNTKGIFIAGELGGMGLIKNSVEQGQQAIESIVKSKKPSKPNVIDVVIVGAGPAGISATLAAKQHGLTSVTLEQDSLGGTVYTFPRSKIVMTAPMDLPLYGKAKLYDTSKDELLQLWKKVITEQDIKITENTKVEQIIPIENDTFKVTTLMGDEYICNHVLLAIGRRGTPRKLNIPGEQSTKVAYRLLEPERIKNKKVLVVGGGDSAIETVLLLKDENEATLSYRNDKFSRLKPKNKERIEEAIQDGSVRVIYNSNVTSIHDDYVMMKINDGEPEQLVNDLVYIFAGGELPTGFLQKSGVNITKRFGYVMKRHD</sequence>
<dbReference type="EMBL" id="BMNR01000004">
    <property type="protein sequence ID" value="GGK25742.1"/>
    <property type="molecule type" value="Genomic_DNA"/>
</dbReference>
<feature type="transmembrane region" description="Helical" evidence="3">
    <location>
        <begin position="6"/>
        <end position="27"/>
    </location>
</feature>
<dbReference type="AlphaFoldDB" id="A0A8J3BJ19"/>
<dbReference type="InterPro" id="IPR036188">
    <property type="entry name" value="FAD/NAD-bd_sf"/>
</dbReference>
<keyword evidence="3" id="KW-1133">Transmembrane helix</keyword>
<keyword evidence="6" id="KW-1185">Reference proteome</keyword>
<evidence type="ECO:0000313" key="5">
    <source>
        <dbReference type="EMBL" id="GGK25742.1"/>
    </source>
</evidence>
<organism evidence="5 6">
    <name type="scientific">Yeosuana aromativorans</name>
    <dbReference type="NCBI Taxonomy" id="288019"/>
    <lineage>
        <taxon>Bacteria</taxon>
        <taxon>Pseudomonadati</taxon>
        <taxon>Bacteroidota</taxon>
        <taxon>Flavobacteriia</taxon>
        <taxon>Flavobacteriales</taxon>
        <taxon>Flavobacteriaceae</taxon>
        <taxon>Yeosuana</taxon>
    </lineage>
</organism>
<accession>A0A8J3BJ19</accession>
<dbReference type="PROSITE" id="PS51379">
    <property type="entry name" value="4FE4S_FER_2"/>
    <property type="match status" value="2"/>
</dbReference>
<dbReference type="Proteomes" id="UP000612329">
    <property type="component" value="Unassembled WGS sequence"/>
</dbReference>
<dbReference type="RefSeq" id="WP_188652617.1">
    <property type="nucleotide sequence ID" value="NZ_BMNR01000004.1"/>
</dbReference>
<keyword evidence="1" id="KW-0285">Flavoprotein</keyword>
<feature type="domain" description="4Fe-4S ferredoxin-type" evidence="4">
    <location>
        <begin position="56"/>
        <end position="86"/>
    </location>
</feature>
<dbReference type="SUPFAM" id="SSF51905">
    <property type="entry name" value="FAD/NAD(P)-binding domain"/>
    <property type="match status" value="1"/>
</dbReference>
<feature type="domain" description="4Fe-4S ferredoxin-type" evidence="4">
    <location>
        <begin position="87"/>
        <end position="116"/>
    </location>
</feature>
<dbReference type="Gene3D" id="3.30.70.20">
    <property type="match status" value="1"/>
</dbReference>